<evidence type="ECO:0000256" key="2">
    <source>
        <dbReference type="ARBA" id="ARBA00007977"/>
    </source>
</evidence>
<name>A0A8J3AJG9_9BACI</name>
<comment type="similarity">
    <text evidence="2">Belongs to the UPF0324 family.</text>
</comment>
<keyword evidence="9" id="KW-1185">Reference proteome</keyword>
<keyword evidence="5 7" id="KW-1133">Transmembrane helix</keyword>
<feature type="transmembrane region" description="Helical" evidence="7">
    <location>
        <begin position="21"/>
        <end position="41"/>
    </location>
</feature>
<dbReference type="EMBL" id="BMHB01000001">
    <property type="protein sequence ID" value="GGI15687.1"/>
    <property type="molecule type" value="Genomic_DNA"/>
</dbReference>
<comment type="caution">
    <text evidence="8">The sequence shown here is derived from an EMBL/GenBank/DDBJ whole genome shotgun (WGS) entry which is preliminary data.</text>
</comment>
<evidence type="ECO:0000313" key="8">
    <source>
        <dbReference type="EMBL" id="GGI15687.1"/>
    </source>
</evidence>
<evidence type="ECO:0000256" key="7">
    <source>
        <dbReference type="SAM" id="Phobius"/>
    </source>
</evidence>
<keyword evidence="4 7" id="KW-0812">Transmembrane</keyword>
<feature type="transmembrane region" description="Helical" evidence="7">
    <location>
        <begin position="326"/>
        <end position="343"/>
    </location>
</feature>
<evidence type="ECO:0000313" key="9">
    <source>
        <dbReference type="Proteomes" id="UP000626244"/>
    </source>
</evidence>
<feature type="transmembrane region" description="Helical" evidence="7">
    <location>
        <begin position="47"/>
        <end position="63"/>
    </location>
</feature>
<sequence length="345" mass="38241">MEPNLIVQKNPKEPIKDKEKIYSLFLGIGFTILIACIGFGLSIIPKLGYIGPFACAILVSVLYRQIFGYPEHIRIGIQFSSKYFLRFAIVLYGLKLNMNVIFNQGFMIMIKSVITVLFSFIVLMLIAKLIKADLNLSLLLSIGTGICGAAAIAAISPIIKAKEEDTAMGIGIIALVGTIFSIIYPLLFPFLHLSNAEYGTWAGLSLHEIANVALAAAPAGENALTFALLSKLSRVFLLIPVSFLFILWMNKKGIKKETEVKFTFPWFLIGFILMSFLGSYFIGELIETKELNIPIDFLTSFLLTMAMTGLGLNINAKELRMKAIRPFIAILITSLFLSIFAFFCF</sequence>
<evidence type="ECO:0000256" key="4">
    <source>
        <dbReference type="ARBA" id="ARBA00022692"/>
    </source>
</evidence>
<evidence type="ECO:0000256" key="6">
    <source>
        <dbReference type="ARBA" id="ARBA00023136"/>
    </source>
</evidence>
<proteinExistence type="inferred from homology"/>
<comment type="subcellular location">
    <subcellularLocation>
        <location evidence="1">Cell membrane</location>
        <topology evidence="1">Multi-pass membrane protein</topology>
    </subcellularLocation>
</comment>
<accession>A0A8J3AJG9</accession>
<evidence type="ECO:0000256" key="3">
    <source>
        <dbReference type="ARBA" id="ARBA00022475"/>
    </source>
</evidence>
<keyword evidence="6 7" id="KW-0472">Membrane</keyword>
<dbReference type="AlphaFoldDB" id="A0A8J3AJG9"/>
<feature type="transmembrane region" description="Helical" evidence="7">
    <location>
        <begin position="134"/>
        <end position="155"/>
    </location>
</feature>
<feature type="transmembrane region" description="Helical" evidence="7">
    <location>
        <begin position="167"/>
        <end position="191"/>
    </location>
</feature>
<gene>
    <name evidence="8" type="ORF">GCM10007380_29270</name>
</gene>
<dbReference type="GO" id="GO:0005886">
    <property type="term" value="C:plasma membrane"/>
    <property type="evidence" value="ECO:0007669"/>
    <property type="project" value="UniProtKB-SubCell"/>
</dbReference>
<evidence type="ECO:0000256" key="5">
    <source>
        <dbReference type="ARBA" id="ARBA00022989"/>
    </source>
</evidence>
<feature type="transmembrane region" description="Helical" evidence="7">
    <location>
        <begin position="108"/>
        <end position="127"/>
    </location>
</feature>
<feature type="transmembrane region" description="Helical" evidence="7">
    <location>
        <begin position="295"/>
        <end position="314"/>
    </location>
</feature>
<dbReference type="InterPro" id="IPR018383">
    <property type="entry name" value="UPF0324_pro"/>
</dbReference>
<feature type="transmembrane region" description="Helical" evidence="7">
    <location>
        <begin position="262"/>
        <end position="283"/>
    </location>
</feature>
<keyword evidence="3" id="KW-1003">Cell membrane</keyword>
<dbReference type="Proteomes" id="UP000626244">
    <property type="component" value="Unassembled WGS sequence"/>
</dbReference>
<dbReference type="PANTHER" id="PTHR30106:SF2">
    <property type="entry name" value="UPF0324 INNER MEMBRANE PROTEIN YEIH"/>
    <property type="match status" value="1"/>
</dbReference>
<organism evidence="8 9">
    <name type="scientific">Gottfriedia solisilvae</name>
    <dbReference type="NCBI Taxonomy" id="1516104"/>
    <lineage>
        <taxon>Bacteria</taxon>
        <taxon>Bacillati</taxon>
        <taxon>Bacillota</taxon>
        <taxon>Bacilli</taxon>
        <taxon>Bacillales</taxon>
        <taxon>Bacillaceae</taxon>
        <taxon>Gottfriedia</taxon>
    </lineage>
</organism>
<reference evidence="9" key="1">
    <citation type="journal article" date="2019" name="Int. J. Syst. Evol. Microbiol.">
        <title>The Global Catalogue of Microorganisms (GCM) 10K type strain sequencing project: providing services to taxonomists for standard genome sequencing and annotation.</title>
        <authorList>
            <consortium name="The Broad Institute Genomics Platform"/>
            <consortium name="The Broad Institute Genome Sequencing Center for Infectious Disease"/>
            <person name="Wu L."/>
            <person name="Ma J."/>
        </authorList>
    </citation>
    <scope>NUCLEOTIDE SEQUENCE [LARGE SCALE GENOMIC DNA]</scope>
    <source>
        <strain evidence="9">CGMCC 1.14993</strain>
    </source>
</reference>
<dbReference type="PANTHER" id="PTHR30106">
    <property type="entry name" value="INNER MEMBRANE PROTEIN YEIH-RELATED"/>
    <property type="match status" value="1"/>
</dbReference>
<evidence type="ECO:0000256" key="1">
    <source>
        <dbReference type="ARBA" id="ARBA00004651"/>
    </source>
</evidence>
<feature type="transmembrane region" description="Helical" evidence="7">
    <location>
        <begin position="232"/>
        <end position="250"/>
    </location>
</feature>
<dbReference type="Pfam" id="PF03601">
    <property type="entry name" value="Cons_hypoth698"/>
    <property type="match status" value="1"/>
</dbReference>
<protein>
    <submittedName>
        <fullName evidence="8">Membrane protein</fullName>
    </submittedName>
</protein>